<evidence type="ECO:0000256" key="1">
    <source>
        <dbReference type="SAM" id="MobiDB-lite"/>
    </source>
</evidence>
<feature type="transmembrane region" description="Helical" evidence="2">
    <location>
        <begin position="255"/>
        <end position="277"/>
    </location>
</feature>
<feature type="transmembrane region" description="Helical" evidence="2">
    <location>
        <begin position="77"/>
        <end position="100"/>
    </location>
</feature>
<feature type="region of interest" description="Disordered" evidence="1">
    <location>
        <begin position="294"/>
        <end position="321"/>
    </location>
</feature>
<sequence length="321" mass="37133">MDGRRGYLALSIQSVQHPGFECSNNNLCLSINKLRIYFDTETAVMVDVILNSSCPKVTTCAIPTNKKYNCFECGPSVIYPIWTILWLVYRVIWIILDIYWDAEDGDLPDSMWLVFLTNWSYLLLHIASTWDFISTHVVNLSQTNIKKGERESMPWYLMVDWILFNTLNVVGFFVTIVYYGVLTTVASPSSINKHAMNSVFIFINFFLCAKPVRILHFYQPLTFILMFGIFSLIYQLSTGFIIYPFLDWYNPGPTVGWVLGLGLGVMPLVHLFFYGLYHIRTLVHEKCCFKPNPSSVETRNTHDNTVEEKNLEEEEEEEEEG</sequence>
<dbReference type="Proteomes" id="UP000242188">
    <property type="component" value="Unassembled WGS sequence"/>
</dbReference>
<feature type="transmembrane region" description="Helical" evidence="2">
    <location>
        <begin position="112"/>
        <end position="133"/>
    </location>
</feature>
<feature type="transmembrane region" description="Helical" evidence="2">
    <location>
        <begin position="191"/>
        <end position="209"/>
    </location>
</feature>
<keyword evidence="2" id="KW-0472">Membrane</keyword>
<keyword evidence="2" id="KW-0812">Transmembrane</keyword>
<feature type="compositionally biased region" description="Acidic residues" evidence="1">
    <location>
        <begin position="310"/>
        <end position="321"/>
    </location>
</feature>
<keyword evidence="4" id="KW-1185">Reference proteome</keyword>
<dbReference type="STRING" id="6573.A0A210Q7Q0"/>
<evidence type="ECO:0000313" key="3">
    <source>
        <dbReference type="EMBL" id="OWF44772.1"/>
    </source>
</evidence>
<comment type="caution">
    <text evidence="3">The sequence shown here is derived from an EMBL/GenBank/DDBJ whole genome shotgun (WGS) entry which is preliminary data.</text>
</comment>
<evidence type="ECO:0000256" key="2">
    <source>
        <dbReference type="SAM" id="Phobius"/>
    </source>
</evidence>
<dbReference type="AlphaFoldDB" id="A0A210Q7Q0"/>
<protein>
    <submittedName>
        <fullName evidence="3">Protein rolling stone</fullName>
    </submittedName>
</protein>
<dbReference type="InterPro" id="IPR049352">
    <property type="entry name" value="Rost"/>
</dbReference>
<dbReference type="OrthoDB" id="419711at2759"/>
<name>A0A210Q7Q0_MIZYE</name>
<feature type="transmembrane region" description="Helical" evidence="2">
    <location>
        <begin position="154"/>
        <end position="179"/>
    </location>
</feature>
<dbReference type="PANTHER" id="PTHR12242:SF1">
    <property type="entry name" value="MYND-TYPE DOMAIN-CONTAINING PROTEIN"/>
    <property type="match status" value="1"/>
</dbReference>
<dbReference type="EMBL" id="NEDP02004686">
    <property type="protein sequence ID" value="OWF44772.1"/>
    <property type="molecule type" value="Genomic_DNA"/>
</dbReference>
<dbReference type="PANTHER" id="PTHR12242">
    <property type="entry name" value="OS02G0130600 PROTEIN-RELATED"/>
    <property type="match status" value="1"/>
</dbReference>
<evidence type="ECO:0000313" key="4">
    <source>
        <dbReference type="Proteomes" id="UP000242188"/>
    </source>
</evidence>
<dbReference type="Pfam" id="PF21534">
    <property type="entry name" value="Rost"/>
    <property type="match status" value="1"/>
</dbReference>
<gene>
    <name evidence="3" type="ORF">KP79_PYT07989</name>
</gene>
<reference evidence="3 4" key="1">
    <citation type="journal article" date="2017" name="Nat. Ecol. Evol.">
        <title>Scallop genome provides insights into evolution of bilaterian karyotype and development.</title>
        <authorList>
            <person name="Wang S."/>
            <person name="Zhang J."/>
            <person name="Jiao W."/>
            <person name="Li J."/>
            <person name="Xun X."/>
            <person name="Sun Y."/>
            <person name="Guo X."/>
            <person name="Huan P."/>
            <person name="Dong B."/>
            <person name="Zhang L."/>
            <person name="Hu X."/>
            <person name="Sun X."/>
            <person name="Wang J."/>
            <person name="Zhao C."/>
            <person name="Wang Y."/>
            <person name="Wang D."/>
            <person name="Huang X."/>
            <person name="Wang R."/>
            <person name="Lv J."/>
            <person name="Li Y."/>
            <person name="Zhang Z."/>
            <person name="Liu B."/>
            <person name="Lu W."/>
            <person name="Hui Y."/>
            <person name="Liang J."/>
            <person name="Zhou Z."/>
            <person name="Hou R."/>
            <person name="Li X."/>
            <person name="Liu Y."/>
            <person name="Li H."/>
            <person name="Ning X."/>
            <person name="Lin Y."/>
            <person name="Zhao L."/>
            <person name="Xing Q."/>
            <person name="Dou J."/>
            <person name="Li Y."/>
            <person name="Mao J."/>
            <person name="Guo H."/>
            <person name="Dou H."/>
            <person name="Li T."/>
            <person name="Mu C."/>
            <person name="Jiang W."/>
            <person name="Fu Q."/>
            <person name="Fu X."/>
            <person name="Miao Y."/>
            <person name="Liu J."/>
            <person name="Yu Q."/>
            <person name="Li R."/>
            <person name="Liao H."/>
            <person name="Li X."/>
            <person name="Kong Y."/>
            <person name="Jiang Z."/>
            <person name="Chourrout D."/>
            <person name="Li R."/>
            <person name="Bao Z."/>
        </authorList>
    </citation>
    <scope>NUCLEOTIDE SEQUENCE [LARGE SCALE GENOMIC DNA]</scope>
    <source>
        <strain evidence="3 4">PY_sf001</strain>
    </source>
</reference>
<keyword evidence="2" id="KW-1133">Transmembrane helix</keyword>
<proteinExistence type="predicted"/>
<accession>A0A210Q7Q0</accession>
<dbReference type="GO" id="GO:0016020">
    <property type="term" value="C:membrane"/>
    <property type="evidence" value="ECO:0007669"/>
    <property type="project" value="TreeGrafter"/>
</dbReference>
<feature type="compositionally biased region" description="Basic and acidic residues" evidence="1">
    <location>
        <begin position="299"/>
        <end position="309"/>
    </location>
</feature>
<feature type="transmembrane region" description="Helical" evidence="2">
    <location>
        <begin position="221"/>
        <end position="243"/>
    </location>
</feature>
<organism evidence="3 4">
    <name type="scientific">Mizuhopecten yessoensis</name>
    <name type="common">Japanese scallop</name>
    <name type="synonym">Patinopecten yessoensis</name>
    <dbReference type="NCBI Taxonomy" id="6573"/>
    <lineage>
        <taxon>Eukaryota</taxon>
        <taxon>Metazoa</taxon>
        <taxon>Spiralia</taxon>
        <taxon>Lophotrochozoa</taxon>
        <taxon>Mollusca</taxon>
        <taxon>Bivalvia</taxon>
        <taxon>Autobranchia</taxon>
        <taxon>Pteriomorphia</taxon>
        <taxon>Pectinida</taxon>
        <taxon>Pectinoidea</taxon>
        <taxon>Pectinidae</taxon>
        <taxon>Mizuhopecten</taxon>
    </lineage>
</organism>